<dbReference type="SUPFAM" id="SSF63748">
    <property type="entry name" value="Tudor/PWWP/MBT"/>
    <property type="match status" value="1"/>
</dbReference>
<keyword evidence="4" id="KW-1185">Reference proteome</keyword>
<dbReference type="Pfam" id="PF02820">
    <property type="entry name" value="MBT"/>
    <property type="match status" value="1"/>
</dbReference>
<dbReference type="PANTHER" id="PTHR12247:SF77">
    <property type="entry name" value="SCM-LIKE WITH FOUR MBT DOMAINS PROTEIN 1"/>
    <property type="match status" value="1"/>
</dbReference>
<proteinExistence type="predicted"/>
<evidence type="ECO:0000313" key="4">
    <source>
        <dbReference type="Proteomes" id="UP001176940"/>
    </source>
</evidence>
<dbReference type="Gene3D" id="2.30.30.140">
    <property type="match status" value="1"/>
</dbReference>
<accession>A0ABN9L8F3</accession>
<reference evidence="3" key="1">
    <citation type="submission" date="2023-07" db="EMBL/GenBank/DDBJ databases">
        <authorList>
            <person name="Stuckert A."/>
        </authorList>
    </citation>
    <scope>NUCLEOTIDE SEQUENCE</scope>
</reference>
<gene>
    <name evidence="3" type="ORF">RIMI_LOCUS5251346</name>
</gene>
<evidence type="ECO:0008006" key="5">
    <source>
        <dbReference type="Google" id="ProtNLM"/>
    </source>
</evidence>
<dbReference type="PANTHER" id="PTHR12247">
    <property type="entry name" value="POLYCOMB GROUP PROTEIN"/>
    <property type="match status" value="1"/>
</dbReference>
<evidence type="ECO:0000256" key="2">
    <source>
        <dbReference type="PROSITE-ProRule" id="PRU00459"/>
    </source>
</evidence>
<evidence type="ECO:0000256" key="1">
    <source>
        <dbReference type="ARBA" id="ARBA00022737"/>
    </source>
</evidence>
<protein>
    <recommendedName>
        <fullName evidence="5">Scm-like with four MBT domains protein 2</fullName>
    </recommendedName>
</protein>
<sequence length="116" mass="13120">MEKTDADFSLEEAEFNWEEYLEETESVSAPHSFFKHVDTSMQTGLSPGMKLEVPLGTEPKSYWIASIITTCGKLLLLRYDGCGEDRSADFWCDIVTSDLHSIGWAQQNKKALRPPD</sequence>
<dbReference type="Proteomes" id="UP001176940">
    <property type="component" value="Unassembled WGS sequence"/>
</dbReference>
<comment type="caution">
    <text evidence="3">The sequence shown here is derived from an EMBL/GenBank/DDBJ whole genome shotgun (WGS) entry which is preliminary data.</text>
</comment>
<name>A0ABN9L8F3_9NEOB</name>
<organism evidence="3 4">
    <name type="scientific">Ranitomeya imitator</name>
    <name type="common">mimic poison frog</name>
    <dbReference type="NCBI Taxonomy" id="111125"/>
    <lineage>
        <taxon>Eukaryota</taxon>
        <taxon>Metazoa</taxon>
        <taxon>Chordata</taxon>
        <taxon>Craniata</taxon>
        <taxon>Vertebrata</taxon>
        <taxon>Euteleostomi</taxon>
        <taxon>Amphibia</taxon>
        <taxon>Batrachia</taxon>
        <taxon>Anura</taxon>
        <taxon>Neobatrachia</taxon>
        <taxon>Hyloidea</taxon>
        <taxon>Dendrobatidae</taxon>
        <taxon>Dendrobatinae</taxon>
        <taxon>Ranitomeya</taxon>
    </lineage>
</organism>
<dbReference type="InterPro" id="IPR050548">
    <property type="entry name" value="PcG_chromatin_remod_factors"/>
</dbReference>
<keyword evidence="1" id="KW-0677">Repeat</keyword>
<feature type="non-terminal residue" evidence="3">
    <location>
        <position position="116"/>
    </location>
</feature>
<dbReference type="PROSITE" id="PS51079">
    <property type="entry name" value="MBT"/>
    <property type="match status" value="1"/>
</dbReference>
<dbReference type="SMART" id="SM00561">
    <property type="entry name" value="MBT"/>
    <property type="match status" value="1"/>
</dbReference>
<dbReference type="EMBL" id="CAUEEQ010008883">
    <property type="protein sequence ID" value="CAJ0932792.1"/>
    <property type="molecule type" value="Genomic_DNA"/>
</dbReference>
<dbReference type="InterPro" id="IPR004092">
    <property type="entry name" value="Mbt"/>
</dbReference>
<evidence type="ECO:0000313" key="3">
    <source>
        <dbReference type="EMBL" id="CAJ0932792.1"/>
    </source>
</evidence>
<feature type="repeat" description="MBT" evidence="2">
    <location>
        <begin position="15"/>
        <end position="115"/>
    </location>
</feature>